<evidence type="ECO:0000313" key="2">
    <source>
        <dbReference type="EMBL" id="KAF1017036.1"/>
    </source>
</evidence>
<feature type="region of interest" description="Disordered" evidence="1">
    <location>
        <begin position="71"/>
        <end position="91"/>
    </location>
</feature>
<dbReference type="AlphaFoldDB" id="A0A7V8JN60"/>
<feature type="compositionally biased region" description="Basic and acidic residues" evidence="1">
    <location>
        <begin position="82"/>
        <end position="91"/>
    </location>
</feature>
<gene>
    <name evidence="2" type="ORF">GAK31_00295</name>
</gene>
<reference evidence="3" key="1">
    <citation type="journal article" date="2020" name="MBio">
        <title>Horizontal gene transfer to a defensive symbiont with a reduced genome amongst a multipartite beetle microbiome.</title>
        <authorList>
            <person name="Waterworth S.C."/>
            <person name="Florez L.V."/>
            <person name="Rees E.R."/>
            <person name="Hertweck C."/>
            <person name="Kaltenpoth M."/>
            <person name="Kwan J.C."/>
        </authorList>
    </citation>
    <scope>NUCLEOTIDE SEQUENCE [LARGE SCALE GENOMIC DNA]</scope>
</reference>
<feature type="compositionally biased region" description="Basic and acidic residues" evidence="1">
    <location>
        <begin position="1"/>
        <end position="10"/>
    </location>
</feature>
<protein>
    <submittedName>
        <fullName evidence="2">Uncharacterized protein</fullName>
    </submittedName>
</protein>
<proteinExistence type="predicted"/>
<comment type="caution">
    <text evidence="2">The sequence shown here is derived from an EMBL/GenBank/DDBJ whole genome shotgun (WGS) entry which is preliminary data.</text>
</comment>
<feature type="region of interest" description="Disordered" evidence="1">
    <location>
        <begin position="1"/>
        <end position="57"/>
    </location>
</feature>
<accession>A0A7V8JN60</accession>
<sequence length="91" mass="9913">MARSPSDRTDTLPTDPAPKKRGRPAAGEQAMTSAERQSRYRVARARAANSGADPSTFSDTALLDRIRMAISDGSSAKTAGRYVRELSRRYP</sequence>
<organism evidence="2 3">
    <name type="scientific">Stenotrophomonas maltophilia</name>
    <name type="common">Pseudomonas maltophilia</name>
    <name type="synonym">Xanthomonas maltophilia</name>
    <dbReference type="NCBI Taxonomy" id="40324"/>
    <lineage>
        <taxon>Bacteria</taxon>
        <taxon>Pseudomonadati</taxon>
        <taxon>Pseudomonadota</taxon>
        <taxon>Gammaproteobacteria</taxon>
        <taxon>Lysobacterales</taxon>
        <taxon>Lysobacteraceae</taxon>
        <taxon>Stenotrophomonas</taxon>
        <taxon>Stenotrophomonas maltophilia group</taxon>
    </lineage>
</organism>
<evidence type="ECO:0000313" key="3">
    <source>
        <dbReference type="Proteomes" id="UP000487117"/>
    </source>
</evidence>
<evidence type="ECO:0000256" key="1">
    <source>
        <dbReference type="SAM" id="MobiDB-lite"/>
    </source>
</evidence>
<name>A0A7V8JN60_STEMA</name>
<dbReference type="EMBL" id="WNDS01000001">
    <property type="protein sequence ID" value="KAF1017036.1"/>
    <property type="molecule type" value="Genomic_DNA"/>
</dbReference>
<dbReference type="Proteomes" id="UP000487117">
    <property type="component" value="Unassembled WGS sequence"/>
</dbReference>